<organism evidence="9">
    <name type="scientific">freshwater metagenome</name>
    <dbReference type="NCBI Taxonomy" id="449393"/>
    <lineage>
        <taxon>unclassified sequences</taxon>
        <taxon>metagenomes</taxon>
        <taxon>ecological metagenomes</taxon>
    </lineage>
</organism>
<dbReference type="GO" id="GO:0019563">
    <property type="term" value="P:glycerol catabolic process"/>
    <property type="evidence" value="ECO:0007669"/>
    <property type="project" value="TreeGrafter"/>
</dbReference>
<evidence type="ECO:0000313" key="9">
    <source>
        <dbReference type="EMBL" id="CAB4689261.1"/>
    </source>
</evidence>
<keyword evidence="3" id="KW-0547">Nucleotide-binding</keyword>
<dbReference type="Pfam" id="PF02782">
    <property type="entry name" value="FGGY_C"/>
    <property type="match status" value="1"/>
</dbReference>
<dbReference type="SUPFAM" id="SSF53067">
    <property type="entry name" value="Actin-like ATPase domain"/>
    <property type="match status" value="2"/>
</dbReference>
<feature type="domain" description="Carbohydrate kinase FGGY C-terminal" evidence="8">
    <location>
        <begin position="243"/>
        <end position="425"/>
    </location>
</feature>
<dbReference type="InterPro" id="IPR018484">
    <property type="entry name" value="FGGY_N"/>
</dbReference>
<dbReference type="InterPro" id="IPR043129">
    <property type="entry name" value="ATPase_NBD"/>
</dbReference>
<evidence type="ECO:0000256" key="6">
    <source>
        <dbReference type="ARBA" id="ARBA00043149"/>
    </source>
</evidence>
<keyword evidence="4" id="KW-0418">Kinase</keyword>
<dbReference type="AlphaFoldDB" id="A0A6J6NR80"/>
<dbReference type="PIRSF" id="PIRSF000538">
    <property type="entry name" value="GlpK"/>
    <property type="match status" value="1"/>
</dbReference>
<dbReference type="InterPro" id="IPR000577">
    <property type="entry name" value="Carb_kinase_FGGY"/>
</dbReference>
<dbReference type="PROSITE" id="PS00445">
    <property type="entry name" value="FGGY_KINASES_2"/>
    <property type="match status" value="1"/>
</dbReference>
<protein>
    <recommendedName>
        <fullName evidence="6">ATP:glycerol 3-phosphotransferase</fullName>
    </recommendedName>
</protein>
<evidence type="ECO:0000259" key="8">
    <source>
        <dbReference type="Pfam" id="PF02782"/>
    </source>
</evidence>
<dbReference type="GO" id="GO:0004370">
    <property type="term" value="F:glycerol kinase activity"/>
    <property type="evidence" value="ECO:0007669"/>
    <property type="project" value="TreeGrafter"/>
</dbReference>
<feature type="domain" description="Carbohydrate kinase FGGY N-terminal" evidence="7">
    <location>
        <begin position="3"/>
        <end position="233"/>
    </location>
</feature>
<dbReference type="EMBL" id="CAEZXB010000056">
    <property type="protein sequence ID" value="CAB4689261.1"/>
    <property type="molecule type" value="Genomic_DNA"/>
</dbReference>
<keyword evidence="5" id="KW-0067">ATP-binding</keyword>
<reference evidence="9" key="1">
    <citation type="submission" date="2020-05" db="EMBL/GenBank/DDBJ databases">
        <authorList>
            <person name="Chiriac C."/>
            <person name="Salcher M."/>
            <person name="Ghai R."/>
            <person name="Kavagutti S V."/>
        </authorList>
    </citation>
    <scope>NUCLEOTIDE SEQUENCE</scope>
</reference>
<dbReference type="GO" id="GO:0005524">
    <property type="term" value="F:ATP binding"/>
    <property type="evidence" value="ECO:0007669"/>
    <property type="project" value="UniProtKB-KW"/>
</dbReference>
<gene>
    <name evidence="9" type="ORF">UFOPK2342_01667</name>
</gene>
<dbReference type="Pfam" id="PF00370">
    <property type="entry name" value="FGGY_N"/>
    <property type="match status" value="1"/>
</dbReference>
<sequence>MPILAIDQGTSGTKALIVGDGGEVLNRGLGEISLHHGPGGLVECDPGELWGSLVSAVSQALSNPLTLDAVGLANQGESILAWDPRTLEPLSPVMVWQDSRAASLCDERRDREEFVRSRTGLQLDPYFVAPKMKWLRENITRKGVVTTTDAWLLAKLTGGFFTDISTASRTLLLDIHSGAWSGELLELWGLEKESLPEVVGNDQTLGAINAADLPSLRGVELSGVIVDQAAALFAQSCLTAGEAKCTYGTGAFLLANIGATPKISNFGLATSIAWDVRGARAHYLDGQVFTAASAVAWLIENGLLESAEAIDALPRESGGVMAVSALAGFGAPRWKPSGSGAIAGISLASTKAHIARAVVDGIAAQVTELIAAMSADGVALQRLRVDGGLTRSKTLMQMQADLAQIPVDVYPHPDATALGVAAIAHLGADSSLSVDDAIAPWRPVSTYEPEWSADRAAEYMSMWKGLADNAQERSAHG</sequence>
<accession>A0A6J6NR80</accession>
<dbReference type="GO" id="GO:0005829">
    <property type="term" value="C:cytosol"/>
    <property type="evidence" value="ECO:0007669"/>
    <property type="project" value="TreeGrafter"/>
</dbReference>
<name>A0A6J6NR80_9ZZZZ</name>
<dbReference type="Gene3D" id="3.30.420.40">
    <property type="match status" value="2"/>
</dbReference>
<evidence type="ECO:0000256" key="5">
    <source>
        <dbReference type="ARBA" id="ARBA00022840"/>
    </source>
</evidence>
<evidence type="ECO:0000256" key="1">
    <source>
        <dbReference type="ARBA" id="ARBA00009156"/>
    </source>
</evidence>
<proteinExistence type="inferred from homology"/>
<dbReference type="PANTHER" id="PTHR10196">
    <property type="entry name" value="SUGAR KINASE"/>
    <property type="match status" value="1"/>
</dbReference>
<evidence type="ECO:0000256" key="3">
    <source>
        <dbReference type="ARBA" id="ARBA00022741"/>
    </source>
</evidence>
<evidence type="ECO:0000256" key="4">
    <source>
        <dbReference type="ARBA" id="ARBA00022777"/>
    </source>
</evidence>
<dbReference type="InterPro" id="IPR018483">
    <property type="entry name" value="Carb_kinase_FGGY_CS"/>
</dbReference>
<evidence type="ECO:0000256" key="2">
    <source>
        <dbReference type="ARBA" id="ARBA00022679"/>
    </source>
</evidence>
<dbReference type="PANTHER" id="PTHR10196:SF69">
    <property type="entry name" value="GLYCEROL KINASE"/>
    <property type="match status" value="1"/>
</dbReference>
<dbReference type="InterPro" id="IPR018485">
    <property type="entry name" value="FGGY_C"/>
</dbReference>
<comment type="similarity">
    <text evidence="1">Belongs to the FGGY kinase family.</text>
</comment>
<keyword evidence="2" id="KW-0808">Transferase</keyword>
<evidence type="ECO:0000259" key="7">
    <source>
        <dbReference type="Pfam" id="PF00370"/>
    </source>
</evidence>